<dbReference type="SUPFAM" id="SSF56420">
    <property type="entry name" value="Peptide deformylase"/>
    <property type="match status" value="1"/>
</dbReference>
<dbReference type="Pfam" id="PF01327">
    <property type="entry name" value="Pep_deformylase"/>
    <property type="match status" value="1"/>
</dbReference>
<dbReference type="STRING" id="411473.RUMCAL_03226"/>
<dbReference type="PANTHER" id="PTHR10458">
    <property type="entry name" value="PEPTIDE DEFORMYLASE"/>
    <property type="match status" value="1"/>
</dbReference>
<dbReference type="NCBIfam" id="TIGR00079">
    <property type="entry name" value="pept_deformyl"/>
    <property type="match status" value="1"/>
</dbReference>
<comment type="cofactor">
    <cofactor evidence="3">
        <name>Fe(2+)</name>
        <dbReference type="ChEBI" id="CHEBI:29033"/>
    </cofactor>
    <text evidence="3">Binds 1 Fe(2+) ion.</text>
</comment>
<dbReference type="HAMAP" id="MF_00163">
    <property type="entry name" value="Pep_deformylase"/>
    <property type="match status" value="1"/>
</dbReference>
<name>U2K6Y0_9FIRM</name>
<keyword evidence="3" id="KW-0479">Metal-binding</keyword>
<feature type="binding site" evidence="3">
    <location>
        <position position="134"/>
    </location>
    <ligand>
        <name>Fe cation</name>
        <dbReference type="ChEBI" id="CHEBI:24875"/>
    </ligand>
</feature>
<dbReference type="InterPro" id="IPR036821">
    <property type="entry name" value="Peptide_deformylase_sf"/>
</dbReference>
<dbReference type="Proteomes" id="UP000016662">
    <property type="component" value="Unassembled WGS sequence"/>
</dbReference>
<dbReference type="PANTHER" id="PTHR10458:SF22">
    <property type="entry name" value="PEPTIDE DEFORMYLASE"/>
    <property type="match status" value="1"/>
</dbReference>
<comment type="function">
    <text evidence="3">Removes the formyl group from the N-terminal Met of newly synthesized proteins. Requires at least a dipeptide for an efficient rate of reaction. N-terminal L-methionine is a prerequisite for activity but the enzyme has broad specificity at other positions.</text>
</comment>
<comment type="caution">
    <text evidence="4">The sequence shown here is derived from an EMBL/GenBank/DDBJ whole genome shotgun (WGS) entry which is preliminary data.</text>
</comment>
<dbReference type="GO" id="GO:0006412">
    <property type="term" value="P:translation"/>
    <property type="evidence" value="ECO:0007669"/>
    <property type="project" value="UniProtKB-UniRule"/>
</dbReference>
<accession>U2K6Y0</accession>
<comment type="catalytic activity">
    <reaction evidence="3">
        <text>N-terminal N-formyl-L-methionyl-[peptide] + H2O = N-terminal L-methionyl-[peptide] + formate</text>
        <dbReference type="Rhea" id="RHEA:24420"/>
        <dbReference type="Rhea" id="RHEA-COMP:10639"/>
        <dbReference type="Rhea" id="RHEA-COMP:10640"/>
        <dbReference type="ChEBI" id="CHEBI:15377"/>
        <dbReference type="ChEBI" id="CHEBI:15740"/>
        <dbReference type="ChEBI" id="CHEBI:49298"/>
        <dbReference type="ChEBI" id="CHEBI:64731"/>
        <dbReference type="EC" id="3.5.1.88"/>
    </reaction>
</comment>
<keyword evidence="5" id="KW-1185">Reference proteome</keyword>
<keyword evidence="3" id="KW-0648">Protein biosynthesis</keyword>
<feature type="binding site" evidence="3">
    <location>
        <position position="88"/>
    </location>
    <ligand>
        <name>Fe cation</name>
        <dbReference type="ChEBI" id="CHEBI:24875"/>
    </ligand>
</feature>
<keyword evidence="3" id="KW-0378">Hydrolase</keyword>
<dbReference type="EMBL" id="AWVF01000428">
    <property type="protein sequence ID" value="ERJ87860.1"/>
    <property type="molecule type" value="Genomic_DNA"/>
</dbReference>
<dbReference type="RefSeq" id="WP_021681455.1">
    <property type="nucleotide sequence ID" value="NZ_KI260352.1"/>
</dbReference>
<dbReference type="PIRSF" id="PIRSF004749">
    <property type="entry name" value="Pep_def"/>
    <property type="match status" value="1"/>
</dbReference>
<dbReference type="PRINTS" id="PR01576">
    <property type="entry name" value="PDEFORMYLASE"/>
</dbReference>
<protein>
    <recommendedName>
        <fullName evidence="3">Peptide deformylase</fullName>
        <shortName evidence="3">PDF</shortName>
        <ecNumber evidence="3">3.5.1.88</ecNumber>
    </recommendedName>
    <alternativeName>
        <fullName evidence="3">Polypeptide deformylase</fullName>
    </alternativeName>
</protein>
<dbReference type="GeneID" id="93692318"/>
<evidence type="ECO:0000313" key="5">
    <source>
        <dbReference type="Proteomes" id="UP000016662"/>
    </source>
</evidence>
<evidence type="ECO:0000256" key="3">
    <source>
        <dbReference type="HAMAP-Rule" id="MF_00163"/>
    </source>
</evidence>
<dbReference type="AlphaFoldDB" id="U2K6Y0"/>
<evidence type="ECO:0000256" key="2">
    <source>
        <dbReference type="ARBA" id="ARBA00023004"/>
    </source>
</evidence>
<proteinExistence type="inferred from homology"/>
<keyword evidence="2 3" id="KW-0408">Iron</keyword>
<dbReference type="EC" id="3.5.1.88" evidence="3"/>
<sequence>MAIRRIVKEGDPILRMKCRPVTEFGEKLNQLLDDMHETLEQANGVGLAAPQVGYCRRFFIMHLGDVKIEAINPEIKKTSGKQYVLEGCLSVPNKWGYVTRPNKCKFRAQNRKGEWYEMTLSGLGAQCVCHENAHLDGQLFIDVVEEFVDPEDLEEA</sequence>
<reference evidence="4 5" key="1">
    <citation type="submission" date="2013-07" db="EMBL/GenBank/DDBJ databases">
        <authorList>
            <person name="Weinstock G."/>
            <person name="Sodergren E."/>
            <person name="Wylie T."/>
            <person name="Fulton L."/>
            <person name="Fulton R."/>
            <person name="Fronick C."/>
            <person name="O'Laughlin M."/>
            <person name="Godfrey J."/>
            <person name="Miner T."/>
            <person name="Herter B."/>
            <person name="Appelbaum E."/>
            <person name="Cordes M."/>
            <person name="Lek S."/>
            <person name="Wollam A."/>
            <person name="Pepin K.H."/>
            <person name="Palsikar V.B."/>
            <person name="Mitreva M."/>
            <person name="Wilson R.K."/>
        </authorList>
    </citation>
    <scope>NUCLEOTIDE SEQUENCE [LARGE SCALE GENOMIC DNA]</scope>
    <source>
        <strain evidence="4 5">ATCC 27760</strain>
    </source>
</reference>
<dbReference type="GO" id="GO:0042586">
    <property type="term" value="F:peptide deformylase activity"/>
    <property type="evidence" value="ECO:0007669"/>
    <property type="project" value="UniProtKB-UniRule"/>
</dbReference>
<feature type="binding site" evidence="3">
    <location>
        <position position="130"/>
    </location>
    <ligand>
        <name>Fe cation</name>
        <dbReference type="ChEBI" id="CHEBI:24875"/>
    </ligand>
</feature>
<dbReference type="eggNOG" id="COG0242">
    <property type="taxonomic scope" value="Bacteria"/>
</dbReference>
<dbReference type="GO" id="GO:0046872">
    <property type="term" value="F:metal ion binding"/>
    <property type="evidence" value="ECO:0007669"/>
    <property type="project" value="UniProtKB-KW"/>
</dbReference>
<dbReference type="OrthoDB" id="9784988at2"/>
<comment type="similarity">
    <text evidence="1 3">Belongs to the polypeptide deformylase family.</text>
</comment>
<organism evidence="4 5">
    <name type="scientific">Ruminococcus callidus ATCC 27760</name>
    <dbReference type="NCBI Taxonomy" id="411473"/>
    <lineage>
        <taxon>Bacteria</taxon>
        <taxon>Bacillati</taxon>
        <taxon>Bacillota</taxon>
        <taxon>Clostridia</taxon>
        <taxon>Eubacteriales</taxon>
        <taxon>Oscillospiraceae</taxon>
        <taxon>Ruminococcus</taxon>
    </lineage>
</organism>
<dbReference type="InterPro" id="IPR023635">
    <property type="entry name" value="Peptide_deformylase"/>
</dbReference>
<dbReference type="HOGENOM" id="CLU_061901_4_2_9"/>
<dbReference type="CDD" id="cd00487">
    <property type="entry name" value="Pep_deformylase"/>
    <property type="match status" value="1"/>
</dbReference>
<feature type="active site" evidence="3">
    <location>
        <position position="131"/>
    </location>
</feature>
<dbReference type="Gene3D" id="3.90.45.10">
    <property type="entry name" value="Peptide deformylase"/>
    <property type="match status" value="1"/>
</dbReference>
<evidence type="ECO:0000313" key="4">
    <source>
        <dbReference type="EMBL" id="ERJ87860.1"/>
    </source>
</evidence>
<evidence type="ECO:0000256" key="1">
    <source>
        <dbReference type="ARBA" id="ARBA00010759"/>
    </source>
</evidence>
<gene>
    <name evidence="3" type="primary">def</name>
    <name evidence="4" type="ORF">RUMCAL_03226</name>
</gene>
<dbReference type="PATRIC" id="fig|411473.3.peg.2699"/>
<dbReference type="NCBIfam" id="NF001159">
    <property type="entry name" value="PRK00150.1-3"/>
    <property type="match status" value="1"/>
</dbReference>